<geneLocation type="plasmid" evidence="1 2">
    <name>ppDSJ01</name>
</geneLocation>
<accession>A0ABM6KE60</accession>
<dbReference type="Proteomes" id="UP000192380">
    <property type="component" value="Plasmid ppDSJ01"/>
</dbReference>
<dbReference type="EMBL" id="CP017592">
    <property type="protein sequence ID" value="ARF52755.1"/>
    <property type="molecule type" value="Genomic_DNA"/>
</dbReference>
<dbReference type="InterPro" id="IPR009241">
    <property type="entry name" value="HigB-like"/>
</dbReference>
<dbReference type="Pfam" id="PF05973">
    <property type="entry name" value="Gp49"/>
    <property type="match status" value="1"/>
</dbReference>
<keyword evidence="1" id="KW-0614">Plasmid</keyword>
<sequence length="102" mass="11749">MYKVLAHELARQELKSLPDQLRGRMFRLIERMETEGQLKMPHSKVIGGGLFELRVGGTDIARTLYCYSDGHTIYLLHAFVKKTEKTPASAIKLARQRLEDFE</sequence>
<reference evidence="1 2" key="1">
    <citation type="submission" date="2016-10" db="EMBL/GenBank/DDBJ databases">
        <title>Complete Genome Assembly of Pantoea stewartii subsp. stewartii DC283, a Corn Pathogen.</title>
        <authorList>
            <person name="Duong D.A."/>
            <person name="Stevens A.M."/>
            <person name="Jensen R.V."/>
        </authorList>
    </citation>
    <scope>NUCLEOTIDE SEQUENCE [LARGE SCALE GENOMIC DNA]</scope>
    <source>
        <strain evidence="1 2">DC283</strain>
        <plasmid evidence="1 2">ppDSJ01</plasmid>
    </source>
</reference>
<gene>
    <name evidence="1" type="ORF">DSJ_26460</name>
</gene>
<proteinExistence type="predicted"/>
<protein>
    <recommendedName>
        <fullName evidence="3">Type II toxin-antitoxin system RelE/ParE family toxin</fullName>
    </recommendedName>
</protein>
<dbReference type="RefSeq" id="WP_044243597.1">
    <property type="nucleotide sequence ID" value="NZ_AHIE01000047.1"/>
</dbReference>
<name>A0ABM6KE60_PANSE</name>
<evidence type="ECO:0000313" key="2">
    <source>
        <dbReference type="Proteomes" id="UP000192380"/>
    </source>
</evidence>
<evidence type="ECO:0008006" key="3">
    <source>
        <dbReference type="Google" id="ProtNLM"/>
    </source>
</evidence>
<keyword evidence="2" id="KW-1185">Reference proteome</keyword>
<organism evidence="1 2">
    <name type="scientific">Pantoea stewartii subsp. stewartii DC283</name>
    <dbReference type="NCBI Taxonomy" id="660596"/>
    <lineage>
        <taxon>Bacteria</taxon>
        <taxon>Pseudomonadati</taxon>
        <taxon>Pseudomonadota</taxon>
        <taxon>Gammaproteobacteria</taxon>
        <taxon>Enterobacterales</taxon>
        <taxon>Erwiniaceae</taxon>
        <taxon>Pantoea</taxon>
    </lineage>
</organism>
<evidence type="ECO:0000313" key="1">
    <source>
        <dbReference type="EMBL" id="ARF52755.1"/>
    </source>
</evidence>